<comment type="caution">
    <text evidence="2">The sequence shown here is derived from an EMBL/GenBank/DDBJ whole genome shotgun (WGS) entry which is preliminary data.</text>
</comment>
<keyword evidence="1" id="KW-1133">Transmembrane helix</keyword>
<proteinExistence type="predicted"/>
<evidence type="ECO:0000256" key="1">
    <source>
        <dbReference type="SAM" id="Phobius"/>
    </source>
</evidence>
<protein>
    <submittedName>
        <fullName evidence="2">Uncharacterized protein</fullName>
    </submittedName>
</protein>
<organism evidence="2 3">
    <name type="scientific">Rhodonia placenta</name>
    <dbReference type="NCBI Taxonomy" id="104341"/>
    <lineage>
        <taxon>Eukaryota</taxon>
        <taxon>Fungi</taxon>
        <taxon>Dikarya</taxon>
        <taxon>Basidiomycota</taxon>
        <taxon>Agaricomycotina</taxon>
        <taxon>Agaricomycetes</taxon>
        <taxon>Polyporales</taxon>
        <taxon>Adustoporiaceae</taxon>
        <taxon>Rhodonia</taxon>
    </lineage>
</organism>
<feature type="transmembrane region" description="Helical" evidence="1">
    <location>
        <begin position="60"/>
        <end position="82"/>
    </location>
</feature>
<gene>
    <name evidence="2" type="ORF">IEO21_07771</name>
</gene>
<feature type="transmembrane region" description="Helical" evidence="1">
    <location>
        <begin position="12"/>
        <end position="34"/>
    </location>
</feature>
<evidence type="ECO:0000313" key="2">
    <source>
        <dbReference type="EMBL" id="KAF9808709.1"/>
    </source>
</evidence>
<reference evidence="2" key="2">
    <citation type="journal article" name="Front. Microbiol.">
        <title>Degradative Capacity of Two Strains of Rhodonia placenta: From Phenotype to Genotype.</title>
        <authorList>
            <person name="Kolle M."/>
            <person name="Horta M.A.C."/>
            <person name="Nowrousian M."/>
            <person name="Ohm R.A."/>
            <person name="Benz J.P."/>
            <person name="Pilgard A."/>
        </authorList>
    </citation>
    <scope>NUCLEOTIDE SEQUENCE</scope>
    <source>
        <strain evidence="2">FPRL280</strain>
    </source>
</reference>
<accession>A0A8H7TZV0</accession>
<sequence length="250" mass="28157">MDIELNANIGCFFIGVIIATPLYGLTCAQVMYYVRDYPEDWIWLKSLCKSVSLLDTATSIVSFEIEYLLAAFIVIIVQSYYMRTIWILLANKPYKIPLMAVLVALTLVSFGEHSPSIPALYTKLRICHSTLPLDSNPKFSTDSLLRTLMIYAINRGILTTLWQVALMRFTGPFSTFPEAKVRVRNYNPSTTISANATMGRNIPSRSVDEEVASISDSSRDGGRLSTLQILRKPMYKFVIFLLLDLASDLK</sequence>
<reference evidence="2" key="1">
    <citation type="submission" date="2020-11" db="EMBL/GenBank/DDBJ databases">
        <authorList>
            <person name="Koelle M."/>
            <person name="Horta M.A.C."/>
            <person name="Nowrousian M."/>
            <person name="Ohm R.A."/>
            <person name="Benz P."/>
            <person name="Pilgard A."/>
        </authorList>
    </citation>
    <scope>NUCLEOTIDE SEQUENCE</scope>
    <source>
        <strain evidence="2">FPRL280</strain>
    </source>
</reference>
<keyword evidence="1" id="KW-0812">Transmembrane</keyword>
<dbReference type="EMBL" id="JADOXO010000234">
    <property type="protein sequence ID" value="KAF9808709.1"/>
    <property type="molecule type" value="Genomic_DNA"/>
</dbReference>
<name>A0A8H7TZV0_9APHY</name>
<dbReference type="Proteomes" id="UP000639403">
    <property type="component" value="Unassembled WGS sequence"/>
</dbReference>
<dbReference type="AlphaFoldDB" id="A0A8H7TZV0"/>
<keyword evidence="1" id="KW-0472">Membrane</keyword>
<evidence type="ECO:0000313" key="3">
    <source>
        <dbReference type="Proteomes" id="UP000639403"/>
    </source>
</evidence>